<dbReference type="Pfam" id="PF00078">
    <property type="entry name" value="RVT_1"/>
    <property type="match status" value="1"/>
</dbReference>
<dbReference type="AlphaFoldDB" id="A0A9W7LLN6"/>
<dbReference type="SUPFAM" id="SSF56219">
    <property type="entry name" value="DNase I-like"/>
    <property type="match status" value="1"/>
</dbReference>
<dbReference type="OrthoDB" id="1736747at2759"/>
<dbReference type="InterPro" id="IPR005135">
    <property type="entry name" value="Endo/exonuclease/phosphatase"/>
</dbReference>
<evidence type="ECO:0000313" key="2">
    <source>
        <dbReference type="EMBL" id="GMI68944.1"/>
    </source>
</evidence>
<name>A0A9W7LLN6_HIBTR</name>
<dbReference type="CDD" id="cd01650">
    <property type="entry name" value="RT_nLTR_like"/>
    <property type="match status" value="1"/>
</dbReference>
<feature type="domain" description="Reverse transcriptase" evidence="1">
    <location>
        <begin position="480"/>
        <end position="758"/>
    </location>
</feature>
<dbReference type="InterPro" id="IPR000477">
    <property type="entry name" value="RT_dom"/>
</dbReference>
<sequence>MKSSLFVTWNLRGLGSRTKRAAVRRVLGKLKSGVVLIQESKKEVVDECFISQICGRQFRFSFAFSPSKGAAGGIITVWDDSFFRLKFSIIHSKYVACVGTLLNEKLDVAIINIYAPNDVSERRRLWAELKEMVHQLNIPVLIGGDFNVIRKQSEKLGFHSNKKAMAEFDEFIEGLALIDLPLSGGEYTWCSNREEPVFCRLDRFLVDAEIISKWPNVTQNLVASSISDHKPVVLFNNIRRKEPSIFRWFDYWAEEKDYDEVIKAAADKAKGKGILNFLSQCKRESERWNRSRKVLDNECSQVLEEKMLVLEKQVQSNPGNIAAKNEIKGCRAKLWNCYRREEREWLQKSRLKWFQVGDKNTKYFHLVASARQRTNTITALKVDGELVTDQNKIKQSIFESFKEVYNDKNTIPIKKLDCNLKKLSAESAEFLDREFSEDEIKHALWAMDGSRAPGPDGFNMNFLKKYWSTIKGDVLKFFNEFYNGTISDTSFNRSFIVLIPKKSPSSTMEDYRPISLVCSMYKLVAKVLSYRVSGCIHEFISENQFAFCPGKQILDCALISNEVVDVMKKGGRPGIVFKADFRKAYDTVDWHFLLFSMKMMGFGEKWLSWIQFCISSANISILVNGSPTPSFPIQRGLRQGCPLSPILFNIVAEVLSEVLKNAVRVGLFEAININGSDISVSHIQFADDLIVFAGASETQVQNIVRILRGFGLASGLRLNLDKSKLLGVNVDPVILERWAVTTKCSTENFPCTYLGLPLGIVRNSLKIWVPVVEKVKKRLASWRSRLLSFSGRLVLVKAVLSNLPIYYMSLFKLPVSICKQINRLINNFLWGGAEKRSIVWIGWKELCKPKVNGGLGLVDMKVKNRALLNKWVWRYGAETESLWRKIINTKYERNSTGLLPNNLSKANKSKIWWDIISPISNEDEPWMCNIGYLAGDGKAISFWDERWCGPFILKNKYPRMFALAVKKQGIIAEFGSFENNEWKWNIQLRRSLFNWEVSMYREFLDVISRVKPGGALQDSLQWKAQPNGIYTPKSYCNILNATTEVPN</sequence>
<dbReference type="SUPFAM" id="SSF56672">
    <property type="entry name" value="DNA/RNA polymerases"/>
    <property type="match status" value="1"/>
</dbReference>
<gene>
    <name evidence="2" type="ORF">HRI_000563700</name>
</gene>
<evidence type="ECO:0000313" key="3">
    <source>
        <dbReference type="Proteomes" id="UP001165190"/>
    </source>
</evidence>
<dbReference type="Gene3D" id="3.60.10.10">
    <property type="entry name" value="Endonuclease/exonuclease/phosphatase"/>
    <property type="match status" value="1"/>
</dbReference>
<reference evidence="2" key="1">
    <citation type="submission" date="2023-05" db="EMBL/GenBank/DDBJ databases">
        <title>Genome and transcriptome analyses reveal genes involved in the formation of fine ridges on petal epidermal cells in Hibiscus trionum.</title>
        <authorList>
            <person name="Koshimizu S."/>
            <person name="Masuda S."/>
            <person name="Ishii T."/>
            <person name="Shirasu K."/>
            <person name="Hoshino A."/>
            <person name="Arita M."/>
        </authorList>
    </citation>
    <scope>NUCLEOTIDE SEQUENCE</scope>
    <source>
        <strain evidence="2">Hamamatsu line</strain>
    </source>
</reference>
<dbReference type="PROSITE" id="PS50878">
    <property type="entry name" value="RT_POL"/>
    <property type="match status" value="1"/>
</dbReference>
<dbReference type="PANTHER" id="PTHR33116:SF75">
    <property type="entry name" value="RIBONUCLEASE H PROTEIN"/>
    <property type="match status" value="1"/>
</dbReference>
<proteinExistence type="predicted"/>
<dbReference type="Proteomes" id="UP001165190">
    <property type="component" value="Unassembled WGS sequence"/>
</dbReference>
<dbReference type="EMBL" id="BSYR01000006">
    <property type="protein sequence ID" value="GMI68944.1"/>
    <property type="molecule type" value="Genomic_DNA"/>
</dbReference>
<keyword evidence="3" id="KW-1185">Reference proteome</keyword>
<dbReference type="PANTHER" id="PTHR33116">
    <property type="entry name" value="REVERSE TRANSCRIPTASE ZINC-BINDING DOMAIN-CONTAINING PROTEIN-RELATED-RELATED"/>
    <property type="match status" value="1"/>
</dbReference>
<evidence type="ECO:0000259" key="1">
    <source>
        <dbReference type="PROSITE" id="PS50878"/>
    </source>
</evidence>
<dbReference type="GO" id="GO:0003824">
    <property type="term" value="F:catalytic activity"/>
    <property type="evidence" value="ECO:0007669"/>
    <property type="project" value="InterPro"/>
</dbReference>
<dbReference type="InterPro" id="IPR043502">
    <property type="entry name" value="DNA/RNA_pol_sf"/>
</dbReference>
<comment type="caution">
    <text evidence="2">The sequence shown here is derived from an EMBL/GenBank/DDBJ whole genome shotgun (WGS) entry which is preliminary data.</text>
</comment>
<accession>A0A9W7LLN6</accession>
<dbReference type="Pfam" id="PF03372">
    <property type="entry name" value="Exo_endo_phos"/>
    <property type="match status" value="1"/>
</dbReference>
<dbReference type="InterPro" id="IPR036691">
    <property type="entry name" value="Endo/exonu/phosph_ase_sf"/>
</dbReference>
<protein>
    <recommendedName>
        <fullName evidence="1">Reverse transcriptase domain-containing protein</fullName>
    </recommendedName>
</protein>
<organism evidence="2 3">
    <name type="scientific">Hibiscus trionum</name>
    <name type="common">Flower of an hour</name>
    <dbReference type="NCBI Taxonomy" id="183268"/>
    <lineage>
        <taxon>Eukaryota</taxon>
        <taxon>Viridiplantae</taxon>
        <taxon>Streptophyta</taxon>
        <taxon>Embryophyta</taxon>
        <taxon>Tracheophyta</taxon>
        <taxon>Spermatophyta</taxon>
        <taxon>Magnoliopsida</taxon>
        <taxon>eudicotyledons</taxon>
        <taxon>Gunneridae</taxon>
        <taxon>Pentapetalae</taxon>
        <taxon>rosids</taxon>
        <taxon>malvids</taxon>
        <taxon>Malvales</taxon>
        <taxon>Malvaceae</taxon>
        <taxon>Malvoideae</taxon>
        <taxon>Hibiscus</taxon>
    </lineage>
</organism>